<evidence type="ECO:0000259" key="1">
    <source>
        <dbReference type="PROSITE" id="PS50994"/>
    </source>
</evidence>
<feature type="domain" description="Integrase catalytic" evidence="1">
    <location>
        <begin position="60"/>
        <end position="228"/>
    </location>
</feature>
<evidence type="ECO:0000313" key="2">
    <source>
        <dbReference type="EMBL" id="KAK8897747.1"/>
    </source>
</evidence>
<dbReference type="EMBL" id="JAPFFF010000002">
    <property type="protein sequence ID" value="KAK8897747.1"/>
    <property type="molecule type" value="Genomic_DNA"/>
</dbReference>
<dbReference type="SUPFAM" id="SSF53098">
    <property type="entry name" value="Ribonuclease H-like"/>
    <property type="match status" value="1"/>
</dbReference>
<organism evidence="2 3">
    <name type="scientific">Tritrichomonas musculus</name>
    <dbReference type="NCBI Taxonomy" id="1915356"/>
    <lineage>
        <taxon>Eukaryota</taxon>
        <taxon>Metamonada</taxon>
        <taxon>Parabasalia</taxon>
        <taxon>Tritrichomonadida</taxon>
        <taxon>Tritrichomonadidae</taxon>
        <taxon>Tritrichomonas</taxon>
    </lineage>
</organism>
<dbReference type="Gene3D" id="3.30.420.10">
    <property type="entry name" value="Ribonuclease H-like superfamily/Ribonuclease H"/>
    <property type="match status" value="1"/>
</dbReference>
<gene>
    <name evidence="2" type="ORF">M9Y10_015712</name>
</gene>
<dbReference type="Proteomes" id="UP001470230">
    <property type="component" value="Unassembled WGS sequence"/>
</dbReference>
<protein>
    <recommendedName>
        <fullName evidence="1">Integrase catalytic domain-containing protein</fullName>
    </recommendedName>
</protein>
<name>A0ABR2L3I8_9EUKA</name>
<evidence type="ECO:0000313" key="3">
    <source>
        <dbReference type="Proteomes" id="UP001470230"/>
    </source>
</evidence>
<sequence length="358" mass="42130">MDEKFNSLEELYQTYPINTLKKFQSKAVEYGFTRADAKKFLDTRIIKDQKIPPPKFMHIYSKVPNAYQMDTFIYDKRAGEKNYLMLINVNTRKAYAYEIKGKGADEVLNALNKFIEEVPKVSSILSDQDKSYLSKKVLTFMKDHNINYKTTLDNDHNKLSIINRFMRTVRDMKDRNNADILKIVKAYNNILHSSLNDKSPNKFTEEDELNYIKKQSQINPYDFEPGERVRLVLDKNPLQKVRTNLSKVSYIIDSRVGNQFMIKAADDSIDTVPGYKIIRCDKSIPLAKTIKNSKRGIVKEIIYYYPNEDKYDVLFEDNERQAIPAINLREGNPTKLSRMEREYWVRQKNIPTKIRKWL</sequence>
<proteinExistence type="predicted"/>
<dbReference type="PANTHER" id="PTHR46585">
    <property type="entry name" value="INTEGRASE CORE DOMAIN CONTAINING PROTEIN"/>
    <property type="match status" value="1"/>
</dbReference>
<reference evidence="2 3" key="1">
    <citation type="submission" date="2024-04" db="EMBL/GenBank/DDBJ databases">
        <title>Tritrichomonas musculus Genome.</title>
        <authorList>
            <person name="Alves-Ferreira E."/>
            <person name="Grigg M."/>
            <person name="Lorenzi H."/>
            <person name="Galac M."/>
        </authorList>
    </citation>
    <scope>NUCLEOTIDE SEQUENCE [LARGE SCALE GENOMIC DNA]</scope>
    <source>
        <strain evidence="2 3">EAF2021</strain>
    </source>
</reference>
<dbReference type="Pfam" id="PF00665">
    <property type="entry name" value="rve"/>
    <property type="match status" value="1"/>
</dbReference>
<comment type="caution">
    <text evidence="2">The sequence shown here is derived from an EMBL/GenBank/DDBJ whole genome shotgun (WGS) entry which is preliminary data.</text>
</comment>
<keyword evidence="3" id="KW-1185">Reference proteome</keyword>
<dbReference type="InterPro" id="IPR012337">
    <property type="entry name" value="RNaseH-like_sf"/>
</dbReference>
<dbReference type="PROSITE" id="PS50994">
    <property type="entry name" value="INTEGRASE"/>
    <property type="match status" value="1"/>
</dbReference>
<dbReference type="InterPro" id="IPR036397">
    <property type="entry name" value="RNaseH_sf"/>
</dbReference>
<dbReference type="InterPro" id="IPR001584">
    <property type="entry name" value="Integrase_cat-core"/>
</dbReference>
<dbReference type="PANTHER" id="PTHR46585:SF1">
    <property type="entry name" value="CHROMO DOMAIN-CONTAINING PROTEIN"/>
    <property type="match status" value="1"/>
</dbReference>
<accession>A0ABR2L3I8</accession>